<accession>A0A086ABF7</accession>
<dbReference type="eggNOG" id="ENOG503119G">
    <property type="taxonomic scope" value="Bacteria"/>
</dbReference>
<evidence type="ECO:0000313" key="1">
    <source>
        <dbReference type="EMBL" id="KFF14021.1"/>
    </source>
</evidence>
<name>A0A086ABF7_9FLAO</name>
<organism evidence="1 2">
    <name type="scientific">Chryseobacterium soli</name>
    <dbReference type="NCBI Taxonomy" id="445961"/>
    <lineage>
        <taxon>Bacteria</taxon>
        <taxon>Pseudomonadati</taxon>
        <taxon>Bacteroidota</taxon>
        <taxon>Flavobacteriia</taxon>
        <taxon>Flavobacteriales</taxon>
        <taxon>Weeksellaceae</taxon>
        <taxon>Chryseobacterium group</taxon>
        <taxon>Chryseobacterium</taxon>
    </lineage>
</organism>
<dbReference type="EMBL" id="JPRH01000001">
    <property type="protein sequence ID" value="KFF14021.1"/>
    <property type="molecule type" value="Genomic_DNA"/>
</dbReference>
<keyword evidence="2" id="KW-1185">Reference proteome</keyword>
<evidence type="ECO:0000313" key="2">
    <source>
        <dbReference type="Proteomes" id="UP000028705"/>
    </source>
</evidence>
<protein>
    <submittedName>
        <fullName evidence="1">Uncharacterized protein</fullName>
    </submittedName>
</protein>
<proteinExistence type="predicted"/>
<dbReference type="AlphaFoldDB" id="A0A086ABF7"/>
<reference evidence="1 2" key="1">
    <citation type="submission" date="2014-07" db="EMBL/GenBank/DDBJ databases">
        <title>Genome of Chryseobacterium soli DSM 19298.</title>
        <authorList>
            <person name="Stropko S.J."/>
            <person name="Pipes S.E."/>
            <person name="Newman J."/>
        </authorList>
    </citation>
    <scope>NUCLEOTIDE SEQUENCE [LARGE SCALE GENOMIC DNA]</scope>
    <source>
        <strain evidence="1 2">DSM 19298</strain>
    </source>
</reference>
<sequence>MNSMSQRTKGILTFVGLVSLLIYSFYASAGPPNVKMLKNTKYTIGEVRYEYYNNKNGLGFDIEFYNNYDRIRAHRNGEFIFGRKYLVAYDSTNSKNGYIILDKYDITDSLSKYNIHEEGGYYKKSWSLEKIPFQYNKSDIEHDVKMAVINW</sequence>
<comment type="caution">
    <text evidence="1">The sequence shown here is derived from an EMBL/GenBank/DDBJ whole genome shotgun (WGS) entry which is preliminary data.</text>
</comment>
<gene>
    <name evidence="1" type="ORF">IW15_00795</name>
</gene>
<dbReference type="STRING" id="445961.IW15_00795"/>
<dbReference type="Proteomes" id="UP000028705">
    <property type="component" value="Unassembled WGS sequence"/>
</dbReference>